<name>A0A7S1TC65_9RHOD</name>
<evidence type="ECO:0000313" key="2">
    <source>
        <dbReference type="EMBL" id="CAD9232274.1"/>
    </source>
</evidence>
<proteinExistence type="predicted"/>
<accession>A0A7S1TC65</accession>
<feature type="compositionally biased region" description="Polar residues" evidence="1">
    <location>
        <begin position="208"/>
        <end position="218"/>
    </location>
</feature>
<feature type="region of interest" description="Disordered" evidence="1">
    <location>
        <begin position="68"/>
        <end position="161"/>
    </location>
</feature>
<evidence type="ECO:0000256" key="1">
    <source>
        <dbReference type="SAM" id="MobiDB-lite"/>
    </source>
</evidence>
<organism evidence="2">
    <name type="scientific">Compsopogon caeruleus</name>
    <dbReference type="NCBI Taxonomy" id="31354"/>
    <lineage>
        <taxon>Eukaryota</taxon>
        <taxon>Rhodophyta</taxon>
        <taxon>Compsopogonophyceae</taxon>
        <taxon>Compsopogonales</taxon>
        <taxon>Compsopogonaceae</taxon>
        <taxon>Compsopogon</taxon>
    </lineage>
</organism>
<feature type="compositionally biased region" description="Basic and acidic residues" evidence="1">
    <location>
        <begin position="101"/>
        <end position="111"/>
    </location>
</feature>
<sequence>MNGNDVSMATSMDLGIPSLSEGDQDVSHGVNLMGLASARNSLVESASVESNPQGVTGTCHQPRRAVAPGTLASCGSSPSASPRELRVVSGSDGSGPVTPRSTRDTRLEENYVSHPLRQVGLSLDPNDASSLAETCVETPSSTPRRRRRENGEDRLGGRQRSLVSSVKHFISDRHATSARRRRSLDCGSDGSWSTRSKLESAHDAGSAKWSTSTPTRSGTLDEDSQVSSIGGREGTRWLPQALALSSAPTAGELRTGQRTVAEDMLNEDHATRHSPFMLRNITRKGTATANPNMRNALVGVPAFHFSDHQSEDPLVVLYAEYRNAFARELVDVYSILKALQQRLHEISAEHIRLLYSFWDVVRRYVLNIVRLHETALRPWYHDIGSGMSPKRNNPRESDDEGSSCSSRGDGTESILISLCHQLLCSLAEVTETRTLFCEDQDDGAFETLVRRVDRFAQVALEFFNAIEVEIPARVRASTVPDRAAAAAAKTARNFMWNQPDAPLLLPILSKWIDESNEPALLERWTTDNFVGPRRLRFLLWKANMDRTHFAIPARIWAELQDA</sequence>
<protein>
    <submittedName>
        <fullName evidence="2">Uncharacterized protein</fullName>
    </submittedName>
</protein>
<reference evidence="2" key="1">
    <citation type="submission" date="2021-01" db="EMBL/GenBank/DDBJ databases">
        <authorList>
            <person name="Corre E."/>
            <person name="Pelletier E."/>
            <person name="Niang G."/>
            <person name="Scheremetjew M."/>
            <person name="Finn R."/>
            <person name="Kale V."/>
            <person name="Holt S."/>
            <person name="Cochrane G."/>
            <person name="Meng A."/>
            <person name="Brown T."/>
            <person name="Cohen L."/>
        </authorList>
    </citation>
    <scope>NUCLEOTIDE SEQUENCE</scope>
    <source>
        <strain evidence="2">SAG 36.94</strain>
    </source>
</reference>
<gene>
    <name evidence="2" type="ORF">CCAE0312_LOCUS4355</name>
</gene>
<dbReference type="AlphaFoldDB" id="A0A7S1TC65"/>
<feature type="region of interest" description="Disordered" evidence="1">
    <location>
        <begin position="387"/>
        <end position="406"/>
    </location>
</feature>
<dbReference type="EMBL" id="HBGH01007930">
    <property type="protein sequence ID" value="CAD9232274.1"/>
    <property type="molecule type" value="Transcribed_RNA"/>
</dbReference>
<feature type="region of interest" description="Disordered" evidence="1">
    <location>
        <begin position="173"/>
        <end position="232"/>
    </location>
</feature>